<evidence type="ECO:0000256" key="6">
    <source>
        <dbReference type="ARBA" id="ARBA00023012"/>
    </source>
</evidence>
<evidence type="ECO:0000256" key="7">
    <source>
        <dbReference type="SAM" id="Phobius"/>
    </source>
</evidence>
<dbReference type="Gene3D" id="1.10.287.130">
    <property type="match status" value="1"/>
</dbReference>
<evidence type="ECO:0000256" key="3">
    <source>
        <dbReference type="ARBA" id="ARBA00022553"/>
    </source>
</evidence>
<sequence>MTQRKIRWLIGLLSVALLGLIGFQFYWINEVSAVNKERFTKAVNDALNEVTYKLAIQNDYNFLQRDANRIMPIQQNRLEALRDTLNRFANNNAYERAGNAQVQNIEEVFNSMLQVEVNEQAGEILFSFNFNAFVNQPPMGYGPMPPTDNGQRLLMERQMNQRMDMLKQSWLEHLMGSNNLFERVNPADLDTLLRRELTNRGIDLEYNYGIIDRAKDELKLLNANVKEDAESIKSSPLKANLFPMDLEVKDYFLAIDFPNERNYLLKQALLPLSASGLLMFIVVGCFAYAIMVILRQKKLSDIKNDFINNMTHEFKTPIATVSLATEALQDDDIKSNKAIIDRYVQVIRDENKRLGMQVEKVLQIASLDKKDFRLKFELSDVHDIIEKALVNITILVEKRGGTITSQLLASNSVIEADRVHLTNIIYNLLDNANKYSPDAPEIHIRTESISTGVIIKISDKGIGMSKEATQKIFDKFYRVSTGNVHDVKGFGLGLSYVKNIVDMHQGSVSVKSEPGKGSTFKVFLPFAHG</sequence>
<dbReference type="SUPFAM" id="SSF47384">
    <property type="entry name" value="Homodimeric domain of signal transducing histidine kinase"/>
    <property type="match status" value="1"/>
</dbReference>
<dbReference type="GO" id="GO:0016301">
    <property type="term" value="F:kinase activity"/>
    <property type="evidence" value="ECO:0007669"/>
    <property type="project" value="UniProtKB-KW"/>
</dbReference>
<keyword evidence="10" id="KW-1185">Reference proteome</keyword>
<dbReference type="Gene3D" id="3.30.565.10">
    <property type="entry name" value="Histidine kinase-like ATPase, C-terminal domain"/>
    <property type="match status" value="1"/>
</dbReference>
<evidence type="ECO:0000256" key="4">
    <source>
        <dbReference type="ARBA" id="ARBA00022679"/>
    </source>
</evidence>
<dbReference type="PANTHER" id="PTHR45453">
    <property type="entry name" value="PHOSPHATE REGULON SENSOR PROTEIN PHOR"/>
    <property type="match status" value="1"/>
</dbReference>
<dbReference type="Pfam" id="PF00512">
    <property type="entry name" value="HisKA"/>
    <property type="match status" value="1"/>
</dbReference>
<keyword evidence="5 9" id="KW-0418">Kinase</keyword>
<organism evidence="9 10">
    <name type="scientific">Roseivirga thermotolerans</name>
    <dbReference type="NCBI Taxonomy" id="1758176"/>
    <lineage>
        <taxon>Bacteria</taxon>
        <taxon>Pseudomonadati</taxon>
        <taxon>Bacteroidota</taxon>
        <taxon>Cytophagia</taxon>
        <taxon>Cytophagales</taxon>
        <taxon>Roseivirgaceae</taxon>
        <taxon>Roseivirga</taxon>
    </lineage>
</organism>
<dbReference type="InterPro" id="IPR050351">
    <property type="entry name" value="BphY/WalK/GraS-like"/>
</dbReference>
<dbReference type="InterPro" id="IPR003594">
    <property type="entry name" value="HATPase_dom"/>
</dbReference>
<dbReference type="EC" id="2.7.13.3" evidence="2"/>
<comment type="caution">
    <text evidence="9">The sequence shown here is derived from an EMBL/GenBank/DDBJ whole genome shotgun (WGS) entry which is preliminary data.</text>
</comment>
<keyword evidence="7" id="KW-0812">Transmembrane</keyword>
<dbReference type="InterPro" id="IPR004358">
    <property type="entry name" value="Sig_transdc_His_kin-like_C"/>
</dbReference>
<dbReference type="SMART" id="SM00388">
    <property type="entry name" value="HisKA"/>
    <property type="match status" value="1"/>
</dbReference>
<dbReference type="InterPro" id="IPR036890">
    <property type="entry name" value="HATPase_C_sf"/>
</dbReference>
<feature type="domain" description="Histidine kinase" evidence="8">
    <location>
        <begin position="309"/>
        <end position="528"/>
    </location>
</feature>
<dbReference type="Proteomes" id="UP000658258">
    <property type="component" value="Unassembled WGS sequence"/>
</dbReference>
<keyword evidence="3" id="KW-0597">Phosphoprotein</keyword>
<proteinExistence type="predicted"/>
<name>A0ABQ3I6G6_9BACT</name>
<protein>
    <recommendedName>
        <fullName evidence="2">histidine kinase</fullName>
        <ecNumber evidence="2">2.7.13.3</ecNumber>
    </recommendedName>
</protein>
<dbReference type="Pfam" id="PF02518">
    <property type="entry name" value="HATPase_c"/>
    <property type="match status" value="1"/>
</dbReference>
<dbReference type="SMART" id="SM00387">
    <property type="entry name" value="HATPase_c"/>
    <property type="match status" value="1"/>
</dbReference>
<gene>
    <name evidence="9" type="ORF">GCM10011340_11170</name>
</gene>
<feature type="transmembrane region" description="Helical" evidence="7">
    <location>
        <begin position="7"/>
        <end position="28"/>
    </location>
</feature>
<keyword evidence="6" id="KW-0902">Two-component regulatory system</keyword>
<evidence type="ECO:0000256" key="2">
    <source>
        <dbReference type="ARBA" id="ARBA00012438"/>
    </source>
</evidence>
<evidence type="ECO:0000259" key="8">
    <source>
        <dbReference type="PROSITE" id="PS50109"/>
    </source>
</evidence>
<evidence type="ECO:0000313" key="9">
    <source>
        <dbReference type="EMBL" id="GHE57842.1"/>
    </source>
</evidence>
<dbReference type="InterPro" id="IPR003661">
    <property type="entry name" value="HisK_dim/P_dom"/>
</dbReference>
<dbReference type="InterPro" id="IPR005467">
    <property type="entry name" value="His_kinase_dom"/>
</dbReference>
<evidence type="ECO:0000313" key="10">
    <source>
        <dbReference type="Proteomes" id="UP000658258"/>
    </source>
</evidence>
<dbReference type="PRINTS" id="PR00344">
    <property type="entry name" value="BCTRLSENSOR"/>
</dbReference>
<evidence type="ECO:0000256" key="1">
    <source>
        <dbReference type="ARBA" id="ARBA00000085"/>
    </source>
</evidence>
<dbReference type="PROSITE" id="PS50109">
    <property type="entry name" value="HIS_KIN"/>
    <property type="match status" value="1"/>
</dbReference>
<dbReference type="SUPFAM" id="SSF55874">
    <property type="entry name" value="ATPase domain of HSP90 chaperone/DNA topoisomerase II/histidine kinase"/>
    <property type="match status" value="1"/>
</dbReference>
<keyword evidence="7" id="KW-1133">Transmembrane helix</keyword>
<dbReference type="RefSeq" id="WP_189629195.1">
    <property type="nucleotide sequence ID" value="NZ_BNAG01000001.1"/>
</dbReference>
<comment type="catalytic activity">
    <reaction evidence="1">
        <text>ATP + protein L-histidine = ADP + protein N-phospho-L-histidine.</text>
        <dbReference type="EC" id="2.7.13.3"/>
    </reaction>
</comment>
<accession>A0ABQ3I6G6</accession>
<dbReference type="EMBL" id="BNAG01000001">
    <property type="protein sequence ID" value="GHE57842.1"/>
    <property type="molecule type" value="Genomic_DNA"/>
</dbReference>
<feature type="transmembrane region" description="Helical" evidence="7">
    <location>
        <begin position="268"/>
        <end position="294"/>
    </location>
</feature>
<reference evidence="10" key="1">
    <citation type="journal article" date="2019" name="Int. J. Syst. Evol. Microbiol.">
        <title>The Global Catalogue of Microorganisms (GCM) 10K type strain sequencing project: providing services to taxonomists for standard genome sequencing and annotation.</title>
        <authorList>
            <consortium name="The Broad Institute Genomics Platform"/>
            <consortium name="The Broad Institute Genome Sequencing Center for Infectious Disease"/>
            <person name="Wu L."/>
            <person name="Ma J."/>
        </authorList>
    </citation>
    <scope>NUCLEOTIDE SEQUENCE [LARGE SCALE GENOMIC DNA]</scope>
    <source>
        <strain evidence="10">CGMCC 1.15111</strain>
    </source>
</reference>
<evidence type="ECO:0000256" key="5">
    <source>
        <dbReference type="ARBA" id="ARBA00022777"/>
    </source>
</evidence>
<dbReference type="CDD" id="cd00082">
    <property type="entry name" value="HisKA"/>
    <property type="match status" value="1"/>
</dbReference>
<dbReference type="InterPro" id="IPR036097">
    <property type="entry name" value="HisK_dim/P_sf"/>
</dbReference>
<keyword evidence="7" id="KW-0472">Membrane</keyword>
<dbReference type="PANTHER" id="PTHR45453:SF1">
    <property type="entry name" value="PHOSPHATE REGULON SENSOR PROTEIN PHOR"/>
    <property type="match status" value="1"/>
</dbReference>
<keyword evidence="4" id="KW-0808">Transferase</keyword>